<dbReference type="EMBL" id="CM039430">
    <property type="protein sequence ID" value="KAI4344894.1"/>
    <property type="molecule type" value="Genomic_DNA"/>
</dbReference>
<comment type="caution">
    <text evidence="1">The sequence shown here is derived from an EMBL/GenBank/DDBJ whole genome shotgun (WGS) entry which is preliminary data.</text>
</comment>
<evidence type="ECO:0000313" key="1">
    <source>
        <dbReference type="EMBL" id="KAI4344894.1"/>
    </source>
</evidence>
<sequence length="643" mass="72105">MIMGGVVRFVFAVAVAGAFMAFPATAGGGSWQLLQQNIGIVAMHMQLLKNDRVVIFDRTDFGYSNLTLPNGRCRFNSREKRVKTDCTAHSVEYDVASNSIRALFVQTDVWCSSGAVAPNGTLFQTGGFNDGERVVRAFNACPTCDWQELGEGLAFKRWYSTNHILPDGRQIVIGGRDQFDYEFVPKTGAGETACRLPFLWETTDHRALNNLYPFVFLNVDGNLFIFANNRSILFDYQSNKVVRTYPDIPGGDPRCYPSTGSAVLLPLNLQANTIEFGTENKTQSFALEAEVLVCGGAPRGSWEKARYKGQFLPALDTCGRIKITDPNPQWVMETMPVRRTMGDMIILPNGDILIINGAASGAGGWEYGRDPVLNPVLYKTNNPNGSRFELQNPSDIPRMYHSGAILLRDGRVLVGGSNAHEYYEFQNVLFPTELRLEAFSPSYLEPRLSHLRPNIISPVSQLQYNRQFLLRFQVTTPKLYQRLLSVTLLAPPFNTHSFSMSQRLLVLPMSKLIPLQQNSTYQVEVTTPKSAIIAPPGSYILFVVHQTVPSEGIWVQLLKSDSQHLEHLKLVFQVLRKQKFYANLKKCQFFSSYIVFLGYIVTSIGITVDSSKIEAIASWPIPKSIYDVRSFHGLVSFYCKFIK</sequence>
<gene>
    <name evidence="1" type="ORF">L6164_012076</name>
</gene>
<accession>A0ACB9P7V7</accession>
<organism evidence="1 2">
    <name type="scientific">Bauhinia variegata</name>
    <name type="common">Purple orchid tree</name>
    <name type="synonym">Phanera variegata</name>
    <dbReference type="NCBI Taxonomy" id="167791"/>
    <lineage>
        <taxon>Eukaryota</taxon>
        <taxon>Viridiplantae</taxon>
        <taxon>Streptophyta</taxon>
        <taxon>Embryophyta</taxon>
        <taxon>Tracheophyta</taxon>
        <taxon>Spermatophyta</taxon>
        <taxon>Magnoliopsida</taxon>
        <taxon>eudicotyledons</taxon>
        <taxon>Gunneridae</taxon>
        <taxon>Pentapetalae</taxon>
        <taxon>rosids</taxon>
        <taxon>fabids</taxon>
        <taxon>Fabales</taxon>
        <taxon>Fabaceae</taxon>
        <taxon>Cercidoideae</taxon>
        <taxon>Cercideae</taxon>
        <taxon>Bauhiniinae</taxon>
        <taxon>Bauhinia</taxon>
    </lineage>
</organism>
<reference evidence="1 2" key="1">
    <citation type="journal article" date="2022" name="DNA Res.">
        <title>Chromosomal-level genome assembly of the orchid tree Bauhinia variegata (Leguminosae; Cercidoideae) supports the allotetraploid origin hypothesis of Bauhinia.</title>
        <authorList>
            <person name="Zhong Y."/>
            <person name="Chen Y."/>
            <person name="Zheng D."/>
            <person name="Pang J."/>
            <person name="Liu Y."/>
            <person name="Luo S."/>
            <person name="Meng S."/>
            <person name="Qian L."/>
            <person name="Wei D."/>
            <person name="Dai S."/>
            <person name="Zhou R."/>
        </authorList>
    </citation>
    <scope>NUCLEOTIDE SEQUENCE [LARGE SCALE GENOMIC DNA]</scope>
    <source>
        <strain evidence="1">BV-YZ2020</strain>
    </source>
</reference>
<protein>
    <submittedName>
        <fullName evidence="1">Uncharacterized protein</fullName>
    </submittedName>
</protein>
<dbReference type="Proteomes" id="UP000828941">
    <property type="component" value="Chromosome 5"/>
</dbReference>
<keyword evidence="2" id="KW-1185">Reference proteome</keyword>
<evidence type="ECO:0000313" key="2">
    <source>
        <dbReference type="Proteomes" id="UP000828941"/>
    </source>
</evidence>
<name>A0ACB9P7V7_BAUVA</name>
<proteinExistence type="predicted"/>